<evidence type="ECO:0000259" key="4">
    <source>
        <dbReference type="Pfam" id="PF09084"/>
    </source>
</evidence>
<feature type="domain" description="SsuA/THI5-like" evidence="4">
    <location>
        <begin position="75"/>
        <end position="279"/>
    </location>
</feature>
<protein>
    <submittedName>
        <fullName evidence="5">ABC transporter substrate-binding protein</fullName>
    </submittedName>
</protein>
<dbReference type="PROSITE" id="PS51257">
    <property type="entry name" value="PROKAR_LIPOPROTEIN"/>
    <property type="match status" value="1"/>
</dbReference>
<dbReference type="EMBL" id="CP121252">
    <property type="protein sequence ID" value="WFP17036.1"/>
    <property type="molecule type" value="Genomic_DNA"/>
</dbReference>
<organism evidence="5 6">
    <name type="scientific">Citricoccus muralis</name>
    <dbReference type="NCBI Taxonomy" id="169134"/>
    <lineage>
        <taxon>Bacteria</taxon>
        <taxon>Bacillati</taxon>
        <taxon>Actinomycetota</taxon>
        <taxon>Actinomycetes</taxon>
        <taxon>Micrococcales</taxon>
        <taxon>Micrococcaceae</taxon>
        <taxon>Citricoccus</taxon>
    </lineage>
</organism>
<evidence type="ECO:0000256" key="3">
    <source>
        <dbReference type="ARBA" id="ARBA00022729"/>
    </source>
</evidence>
<evidence type="ECO:0000256" key="1">
    <source>
        <dbReference type="ARBA" id="ARBA00004418"/>
    </source>
</evidence>
<comment type="subcellular location">
    <subcellularLocation>
        <location evidence="1">Periplasm</location>
    </subcellularLocation>
</comment>
<evidence type="ECO:0000313" key="6">
    <source>
        <dbReference type="Proteomes" id="UP001219037"/>
    </source>
</evidence>
<keyword evidence="3" id="KW-0732">Signal</keyword>
<reference evidence="5 6" key="1">
    <citation type="submission" date="2023-04" db="EMBL/GenBank/DDBJ databases">
        <title>Funneling lignin-derived compounds into biodiesel using alkali-halophilic Citricoccus sp. P2.</title>
        <authorList>
            <person name="Luo C.-B."/>
        </authorList>
    </citation>
    <scope>NUCLEOTIDE SEQUENCE [LARGE SCALE GENOMIC DNA]</scope>
    <source>
        <strain evidence="5 6">P2</strain>
    </source>
</reference>
<dbReference type="Gene3D" id="3.40.190.10">
    <property type="entry name" value="Periplasmic binding protein-like II"/>
    <property type="match status" value="2"/>
</dbReference>
<dbReference type="RefSeq" id="WP_278158274.1">
    <property type="nucleotide sequence ID" value="NZ_CP121252.1"/>
</dbReference>
<dbReference type="PANTHER" id="PTHR30024:SF47">
    <property type="entry name" value="TAURINE-BINDING PERIPLASMIC PROTEIN"/>
    <property type="match status" value="1"/>
</dbReference>
<evidence type="ECO:0000256" key="2">
    <source>
        <dbReference type="ARBA" id="ARBA00010742"/>
    </source>
</evidence>
<sequence length="342" mass="36306">MRKSANRVEKDVRHRRLLLGSVAGCAIVILTGCGDGSPSGDDGPTANGSGAEELTTISVGTLPIASSAELRFGVSEGIFAEHGLDVELVEGQGGAELLPAVQNQSLAIAVGNPMSVLTAAERGLDVKVISGYSWSSASGEDINAVVTRADSGIEEFTDLENRVVTVNALHTLGDLSILESVDQQGGDPSSVRFNEMAFPDMLPQLEEGNVDAVWIPDPFLGMALEDPENVVVGHPNQVAMESMPLTIAFTSSAFAEENPEVIQAFTDALTESTEAAWEDEDALRSSIASSLNMDEAVAQRIRLEPAHTDLPTETLQQVYDLMLKYGMATDPLDVESLYVSDE</sequence>
<gene>
    <name evidence="5" type="ORF">P8192_02615</name>
</gene>
<dbReference type="Pfam" id="PF09084">
    <property type="entry name" value="NMT1"/>
    <property type="match status" value="1"/>
</dbReference>
<evidence type="ECO:0000313" key="5">
    <source>
        <dbReference type="EMBL" id="WFP17036.1"/>
    </source>
</evidence>
<proteinExistence type="inferred from homology"/>
<name>A0ABY8H7X6_9MICC</name>
<comment type="similarity">
    <text evidence="2">Belongs to the bacterial solute-binding protein SsuA/TauA family.</text>
</comment>
<keyword evidence="6" id="KW-1185">Reference proteome</keyword>
<dbReference type="Proteomes" id="UP001219037">
    <property type="component" value="Chromosome"/>
</dbReference>
<dbReference type="PANTHER" id="PTHR30024">
    <property type="entry name" value="ALIPHATIC SULFONATES-BINDING PROTEIN-RELATED"/>
    <property type="match status" value="1"/>
</dbReference>
<dbReference type="SUPFAM" id="SSF53850">
    <property type="entry name" value="Periplasmic binding protein-like II"/>
    <property type="match status" value="1"/>
</dbReference>
<accession>A0ABY8H7X6</accession>
<dbReference type="InterPro" id="IPR015168">
    <property type="entry name" value="SsuA/THI5"/>
</dbReference>